<evidence type="ECO:0000256" key="1">
    <source>
        <dbReference type="SAM" id="SignalP"/>
    </source>
</evidence>
<reference evidence="2 3" key="1">
    <citation type="journal article" date="2019" name="Nat. Ecol. Evol.">
        <title>Megaphylogeny resolves global patterns of mushroom evolution.</title>
        <authorList>
            <person name="Varga T."/>
            <person name="Krizsan K."/>
            <person name="Foldi C."/>
            <person name="Dima B."/>
            <person name="Sanchez-Garcia M."/>
            <person name="Sanchez-Ramirez S."/>
            <person name="Szollosi G.J."/>
            <person name="Szarkandi J.G."/>
            <person name="Papp V."/>
            <person name="Albert L."/>
            <person name="Andreopoulos W."/>
            <person name="Angelini C."/>
            <person name="Antonin V."/>
            <person name="Barry K.W."/>
            <person name="Bougher N.L."/>
            <person name="Buchanan P."/>
            <person name="Buyck B."/>
            <person name="Bense V."/>
            <person name="Catcheside P."/>
            <person name="Chovatia M."/>
            <person name="Cooper J."/>
            <person name="Damon W."/>
            <person name="Desjardin D."/>
            <person name="Finy P."/>
            <person name="Geml J."/>
            <person name="Haridas S."/>
            <person name="Hughes K."/>
            <person name="Justo A."/>
            <person name="Karasinski D."/>
            <person name="Kautmanova I."/>
            <person name="Kiss B."/>
            <person name="Kocsube S."/>
            <person name="Kotiranta H."/>
            <person name="LaButti K.M."/>
            <person name="Lechner B.E."/>
            <person name="Liimatainen K."/>
            <person name="Lipzen A."/>
            <person name="Lukacs Z."/>
            <person name="Mihaltcheva S."/>
            <person name="Morgado L.N."/>
            <person name="Niskanen T."/>
            <person name="Noordeloos M.E."/>
            <person name="Ohm R.A."/>
            <person name="Ortiz-Santana B."/>
            <person name="Ovrebo C."/>
            <person name="Racz N."/>
            <person name="Riley R."/>
            <person name="Savchenko A."/>
            <person name="Shiryaev A."/>
            <person name="Soop K."/>
            <person name="Spirin V."/>
            <person name="Szebenyi C."/>
            <person name="Tomsovsky M."/>
            <person name="Tulloss R.E."/>
            <person name="Uehling J."/>
            <person name="Grigoriev I.V."/>
            <person name="Vagvolgyi C."/>
            <person name="Papp T."/>
            <person name="Martin F.M."/>
            <person name="Miettinen O."/>
            <person name="Hibbett D.S."/>
            <person name="Nagy L.G."/>
        </authorList>
    </citation>
    <scope>NUCLEOTIDE SEQUENCE [LARGE SCALE GENOMIC DNA]</scope>
    <source>
        <strain evidence="2 3">CBS 962.96</strain>
    </source>
</reference>
<dbReference type="EMBL" id="ML179036">
    <property type="protein sequence ID" value="THV07951.1"/>
    <property type="molecule type" value="Genomic_DNA"/>
</dbReference>
<proteinExistence type="predicted"/>
<sequence length="484" mass="55703">MRYTRRITFGVLLFFSIALFLNNRAQKQGVRSYPQSRTSWKFWSASPPLYEEWHAYERSLPQHDLSLPPPEGRAAKFVFMANHAHASGWGNVLQEMIVNAHLAYATKRAFVFYNYTWDHHESEYSSFNGKKIPSRTPVSTMLSGPIIGGSFGPNSDVPRAVHKEYFRAVCPNVTLIDTEETKTKIASHDGLTVLNGWIEKLNSMQDRCIEFDIRSDQAFDIWLFGHDEILSLWPALRESPIVTEFAFSPLIMAAFESNKHLFTPVFRRFFFFSSSSSLDKGDSPIVSEAQPISGLLTLHIRRGDFEHHCGNLEEWGAVFSGFSSFPEMPDKLFPEGGYKTRQERKDGYRRHCYPSISEIVEQVRRVRKDARDHHYADTHASESDYSELKRIYVMSNAPKEWLEELKRALFRDAAITPGEEPWEAIHTSRDLVLTWEQKHVAQALDMYVAERSQTFIGNGFSSMTSNVMMLRMANDVDAINSRLW</sequence>
<dbReference type="AlphaFoldDB" id="A0A4S8MXV6"/>
<dbReference type="Proteomes" id="UP000297245">
    <property type="component" value="Unassembled WGS sequence"/>
</dbReference>
<evidence type="ECO:0000313" key="2">
    <source>
        <dbReference type="EMBL" id="THV07951.1"/>
    </source>
</evidence>
<keyword evidence="3" id="KW-1185">Reference proteome</keyword>
<feature type="signal peptide" evidence="1">
    <location>
        <begin position="1"/>
        <end position="25"/>
    </location>
</feature>
<dbReference type="Gene3D" id="3.40.50.11350">
    <property type="match status" value="1"/>
</dbReference>
<feature type="chain" id="PRO_5020520062" evidence="1">
    <location>
        <begin position="26"/>
        <end position="484"/>
    </location>
</feature>
<organism evidence="2 3">
    <name type="scientific">Dendrothele bispora (strain CBS 962.96)</name>
    <dbReference type="NCBI Taxonomy" id="1314807"/>
    <lineage>
        <taxon>Eukaryota</taxon>
        <taxon>Fungi</taxon>
        <taxon>Dikarya</taxon>
        <taxon>Basidiomycota</taxon>
        <taxon>Agaricomycotina</taxon>
        <taxon>Agaricomycetes</taxon>
        <taxon>Agaricomycetidae</taxon>
        <taxon>Agaricales</taxon>
        <taxon>Agaricales incertae sedis</taxon>
        <taxon>Dendrothele</taxon>
    </lineage>
</organism>
<protein>
    <submittedName>
        <fullName evidence="2">Uncharacterized protein</fullName>
    </submittedName>
</protein>
<gene>
    <name evidence="2" type="ORF">K435DRAFT_772286</name>
</gene>
<dbReference type="CDD" id="cd11296">
    <property type="entry name" value="O-FucT_like"/>
    <property type="match status" value="1"/>
</dbReference>
<name>A0A4S8MXV6_DENBC</name>
<keyword evidence="1" id="KW-0732">Signal</keyword>
<dbReference type="OrthoDB" id="2559662at2759"/>
<accession>A0A4S8MXV6</accession>
<evidence type="ECO:0000313" key="3">
    <source>
        <dbReference type="Proteomes" id="UP000297245"/>
    </source>
</evidence>